<dbReference type="RefSeq" id="WP_148065931.1">
    <property type="nucleotide sequence ID" value="NZ_VRYZ01000010.1"/>
</dbReference>
<dbReference type="PROSITE" id="PS00543">
    <property type="entry name" value="HLYD_FAMILY"/>
    <property type="match status" value="1"/>
</dbReference>
<comment type="caution">
    <text evidence="9">The sequence shown here is derived from an EMBL/GenBank/DDBJ whole genome shotgun (WGS) entry which is preliminary data.</text>
</comment>
<dbReference type="GO" id="GO:0009306">
    <property type="term" value="P:protein secretion"/>
    <property type="evidence" value="ECO:0007669"/>
    <property type="project" value="InterPro"/>
</dbReference>
<dbReference type="Gene3D" id="2.40.50.100">
    <property type="match status" value="1"/>
</dbReference>
<keyword evidence="10" id="KW-1185">Reference proteome</keyword>
<keyword evidence="4" id="KW-0812">Transmembrane</keyword>
<keyword evidence="6" id="KW-0472">Membrane</keyword>
<evidence type="ECO:0000256" key="5">
    <source>
        <dbReference type="ARBA" id="ARBA00022989"/>
    </source>
</evidence>
<dbReference type="OrthoDB" id="9775513at2"/>
<name>A0A5C8ZN72_9GAMM</name>
<evidence type="ECO:0000256" key="4">
    <source>
        <dbReference type="ARBA" id="ARBA00022692"/>
    </source>
</evidence>
<evidence type="ECO:0000256" key="3">
    <source>
        <dbReference type="ARBA" id="ARBA00022448"/>
    </source>
</evidence>
<dbReference type="PANTHER" id="PTHR30386">
    <property type="entry name" value="MEMBRANE FUSION SUBUNIT OF EMRAB-TOLC MULTIDRUG EFFLUX PUMP"/>
    <property type="match status" value="1"/>
</dbReference>
<feature type="domain" description="AprE-like beta-barrel" evidence="8">
    <location>
        <begin position="285"/>
        <end position="377"/>
    </location>
</feature>
<dbReference type="PRINTS" id="PR01490">
    <property type="entry name" value="RTXTOXIND"/>
</dbReference>
<keyword evidence="7" id="KW-0175">Coiled coil</keyword>
<dbReference type="EMBL" id="VRYZ01000010">
    <property type="protein sequence ID" value="TXS89180.1"/>
    <property type="molecule type" value="Genomic_DNA"/>
</dbReference>
<evidence type="ECO:0000256" key="6">
    <source>
        <dbReference type="ARBA" id="ARBA00023136"/>
    </source>
</evidence>
<dbReference type="AlphaFoldDB" id="A0A5C8ZN72"/>
<feature type="coiled-coil region" evidence="7">
    <location>
        <begin position="194"/>
        <end position="243"/>
    </location>
</feature>
<dbReference type="Gene3D" id="2.40.30.170">
    <property type="match status" value="1"/>
</dbReference>
<comment type="similarity">
    <text evidence="2">Belongs to the membrane fusion protein (MFP) (TC 8.A.1) family.</text>
</comment>
<comment type="subcellular location">
    <subcellularLocation>
        <location evidence="1">Membrane</location>
        <topology evidence="1">Single-pass membrane protein</topology>
    </subcellularLocation>
</comment>
<dbReference type="InterPro" id="IPR058982">
    <property type="entry name" value="Beta-barrel_AprE"/>
</dbReference>
<evidence type="ECO:0000256" key="1">
    <source>
        <dbReference type="ARBA" id="ARBA00004167"/>
    </source>
</evidence>
<reference evidence="9 10" key="1">
    <citation type="submission" date="2019-08" db="EMBL/GenBank/DDBJ databases">
        <title>Parahaliea maris sp. nov., isolated from the surface seawater.</title>
        <authorList>
            <person name="Liu Y."/>
        </authorList>
    </citation>
    <scope>NUCLEOTIDE SEQUENCE [LARGE SCALE GENOMIC DNA]</scope>
    <source>
        <strain evidence="9 10">S2-26</strain>
    </source>
</reference>
<evidence type="ECO:0000256" key="7">
    <source>
        <dbReference type="SAM" id="Coils"/>
    </source>
</evidence>
<dbReference type="InterPro" id="IPR006144">
    <property type="entry name" value="Secretion_HlyD_CS"/>
</dbReference>
<protein>
    <submittedName>
        <fullName evidence="9">HlyD family efflux transporter periplasmic adaptor subunit</fullName>
    </submittedName>
</protein>
<accession>A0A5C8ZN72</accession>
<gene>
    <name evidence="9" type="ORF">FVW59_18835</name>
</gene>
<keyword evidence="3" id="KW-0813">Transport</keyword>
<organism evidence="9 10">
    <name type="scientific">Parahaliea aestuarii</name>
    <dbReference type="NCBI Taxonomy" id="1852021"/>
    <lineage>
        <taxon>Bacteria</taxon>
        <taxon>Pseudomonadati</taxon>
        <taxon>Pseudomonadota</taxon>
        <taxon>Gammaproteobacteria</taxon>
        <taxon>Cellvibrionales</taxon>
        <taxon>Halieaceae</taxon>
        <taxon>Parahaliea</taxon>
    </lineage>
</organism>
<dbReference type="InterPro" id="IPR050739">
    <property type="entry name" value="MFP"/>
</dbReference>
<evidence type="ECO:0000313" key="9">
    <source>
        <dbReference type="EMBL" id="TXS89180.1"/>
    </source>
</evidence>
<proteinExistence type="inferred from homology"/>
<dbReference type="Proteomes" id="UP000321933">
    <property type="component" value="Unassembled WGS sequence"/>
</dbReference>
<keyword evidence="5" id="KW-1133">Transmembrane helix</keyword>
<evidence type="ECO:0000256" key="2">
    <source>
        <dbReference type="ARBA" id="ARBA00009477"/>
    </source>
</evidence>
<dbReference type="PANTHER" id="PTHR30386:SF26">
    <property type="entry name" value="TRANSPORT PROTEIN COMB"/>
    <property type="match status" value="1"/>
</dbReference>
<dbReference type="Pfam" id="PF26002">
    <property type="entry name" value="Beta-barrel_AprE"/>
    <property type="match status" value="1"/>
</dbReference>
<sequence length="395" mass="43673">MGLNISAHQLKLELGDPTADLAGRWTRPLLWACMAALLAFVAWATWATVDEVTRGQGRVVPSTQQQSIQSLEGGIVSEIPVTEGQVVEAGQVLVVLDQTRFRSAYLESRSKAQGLRAAIARLEAEVFGAEQIALGEPEMAGWPEMETEQRLFAARRQRQEEATAAIHRELNAARRQAAVVQPLVAKAAVGEMELLRLQREVAGLEGRLAELGNAFVQDAYTELADKRAELAALEQVMVQRNDQLRRTRLVSPVRGVVNNISITTRGGVVPPGEEIMQITPLDDQLLIETRILPQDVAFIAPGMPATVRISAYDYSIYGALEGEVAQISSDTLEEQTPRGEETYYRVLVKTTANYLRRKNEALPIKPGMIAVVDIRTGERNIISYLLRPFTRLELR</sequence>
<dbReference type="GO" id="GO:0016020">
    <property type="term" value="C:membrane"/>
    <property type="evidence" value="ECO:0007669"/>
    <property type="project" value="UniProtKB-SubCell"/>
</dbReference>
<evidence type="ECO:0000313" key="10">
    <source>
        <dbReference type="Proteomes" id="UP000321933"/>
    </source>
</evidence>
<evidence type="ECO:0000259" key="8">
    <source>
        <dbReference type="Pfam" id="PF26002"/>
    </source>
</evidence>